<evidence type="ECO:0000313" key="2">
    <source>
        <dbReference type="Proteomes" id="UP000029643"/>
    </source>
</evidence>
<accession>A0A090X0D8</accession>
<evidence type="ECO:0008006" key="3">
    <source>
        <dbReference type="Google" id="ProtNLM"/>
    </source>
</evidence>
<comment type="caution">
    <text evidence="1">The sequence shown here is derived from an EMBL/GenBank/DDBJ whole genome shotgun (WGS) entry which is preliminary data.</text>
</comment>
<reference evidence="1" key="1">
    <citation type="journal article" date="2014" name="Genome Announc.">
        <title>Draft Genome Sequences of Marine Flavobacterium Algibacter lectus Strains SS8 and NR4.</title>
        <authorList>
            <person name="Takatani N."/>
            <person name="Nakanishi M."/>
            <person name="Meirelles P."/>
            <person name="Mino S."/>
            <person name="Suda W."/>
            <person name="Oshima K."/>
            <person name="Hattori M."/>
            <person name="Ohkuma M."/>
            <person name="Hosokawa M."/>
            <person name="Miyashita K."/>
            <person name="Thompson F.L."/>
            <person name="Niwa A."/>
            <person name="Sawabe T."/>
            <person name="Sawabe T."/>
        </authorList>
    </citation>
    <scope>NUCLEOTIDE SEQUENCE [LARGE SCALE GENOMIC DNA]</scope>
    <source>
        <strain evidence="1">JCM 19274</strain>
    </source>
</reference>
<proteinExistence type="predicted"/>
<dbReference type="Pfam" id="PF14367">
    <property type="entry name" value="DUF4411"/>
    <property type="match status" value="1"/>
</dbReference>
<gene>
    <name evidence="1" type="ORF">JCM19274_3849</name>
</gene>
<dbReference type="EMBL" id="BBNU01000042">
    <property type="protein sequence ID" value="GAL82711.1"/>
    <property type="molecule type" value="Genomic_DNA"/>
</dbReference>
<organism evidence="1 2">
    <name type="scientific">Algibacter lectus</name>
    <dbReference type="NCBI Taxonomy" id="221126"/>
    <lineage>
        <taxon>Bacteria</taxon>
        <taxon>Pseudomonadati</taxon>
        <taxon>Bacteroidota</taxon>
        <taxon>Flavobacteriia</taxon>
        <taxon>Flavobacteriales</taxon>
        <taxon>Flavobacteriaceae</taxon>
        <taxon>Algibacter</taxon>
    </lineage>
</organism>
<dbReference type="Proteomes" id="UP000029643">
    <property type="component" value="Unassembled WGS sequence"/>
</dbReference>
<name>A0A090X0D8_9FLAO</name>
<evidence type="ECO:0000313" key="1">
    <source>
        <dbReference type="EMBL" id="GAL82711.1"/>
    </source>
</evidence>
<dbReference type="InterPro" id="IPR016541">
    <property type="entry name" value="UCP008505"/>
</dbReference>
<dbReference type="RefSeq" id="WP_042501813.1">
    <property type="nucleotide sequence ID" value="NZ_BBNU01000042.1"/>
</dbReference>
<dbReference type="AlphaFoldDB" id="A0A090X0D8"/>
<protein>
    <recommendedName>
        <fullName evidence="3">PIN domain protein</fullName>
    </recommendedName>
</protein>
<sequence length="166" mass="19089">MKVYVVDSNFFIQAHRVNYPLDVAFSFWNKVKELADSGRIISIDKVKDELYDKNDALEDWCKANLPEDFFKSTDEVMAEYGSVTAWAISMNHHYLPNALNEFLAADEADAFLVAYSLADNENRIIVTHEVSQPARKNRVKIPEACAPFNVRYLNTIEMLREIGETF</sequence>